<keyword evidence="4" id="KW-0645">Protease</keyword>
<evidence type="ECO:0000259" key="3">
    <source>
        <dbReference type="Pfam" id="PF03958"/>
    </source>
</evidence>
<dbReference type="EMBL" id="CP053452">
    <property type="protein sequence ID" value="QJW93583.1"/>
    <property type="molecule type" value="Genomic_DNA"/>
</dbReference>
<keyword evidence="4" id="KW-0031">Aminopeptidase</keyword>
<dbReference type="GO" id="GO:0004177">
    <property type="term" value="F:aminopeptidase activity"/>
    <property type="evidence" value="ECO:0007669"/>
    <property type="project" value="UniProtKB-KW"/>
</dbReference>
<feature type="signal peptide" evidence="2">
    <location>
        <begin position="1"/>
        <end position="23"/>
    </location>
</feature>
<name>A0A6M5YJZ2_9BACT</name>
<dbReference type="Gene3D" id="3.30.1370.120">
    <property type="match status" value="2"/>
</dbReference>
<dbReference type="RefSeq" id="WP_171469751.1">
    <property type="nucleotide sequence ID" value="NZ_CP053452.2"/>
</dbReference>
<organism evidence="4 5">
    <name type="scientific">Frigoriglobus tundricola</name>
    <dbReference type="NCBI Taxonomy" id="2774151"/>
    <lineage>
        <taxon>Bacteria</taxon>
        <taxon>Pseudomonadati</taxon>
        <taxon>Planctomycetota</taxon>
        <taxon>Planctomycetia</taxon>
        <taxon>Gemmatales</taxon>
        <taxon>Gemmataceae</taxon>
        <taxon>Frigoriglobus</taxon>
    </lineage>
</organism>
<protein>
    <submittedName>
        <fullName evidence="4">Aminopeptidase</fullName>
    </submittedName>
</protein>
<dbReference type="AlphaFoldDB" id="A0A6M5YJZ2"/>
<evidence type="ECO:0000256" key="1">
    <source>
        <dbReference type="SAM" id="MobiDB-lite"/>
    </source>
</evidence>
<evidence type="ECO:0000256" key="2">
    <source>
        <dbReference type="SAM" id="SignalP"/>
    </source>
</evidence>
<keyword evidence="4" id="KW-0378">Hydrolase</keyword>
<dbReference type="KEGG" id="ftj:FTUN_1090"/>
<dbReference type="Pfam" id="PF03958">
    <property type="entry name" value="Secretin_N"/>
    <property type="match status" value="1"/>
</dbReference>
<dbReference type="InterPro" id="IPR005644">
    <property type="entry name" value="NolW-like"/>
</dbReference>
<feature type="domain" description="NolW-like" evidence="3">
    <location>
        <begin position="70"/>
        <end position="137"/>
    </location>
</feature>
<feature type="compositionally biased region" description="Basic and acidic residues" evidence="1">
    <location>
        <begin position="34"/>
        <end position="65"/>
    </location>
</feature>
<feature type="region of interest" description="Disordered" evidence="1">
    <location>
        <begin position="25"/>
        <end position="67"/>
    </location>
</feature>
<keyword evidence="2" id="KW-0732">Signal</keyword>
<feature type="region of interest" description="Disordered" evidence="1">
    <location>
        <begin position="198"/>
        <end position="217"/>
    </location>
</feature>
<reference evidence="5" key="1">
    <citation type="submission" date="2020-05" db="EMBL/GenBank/DDBJ databases">
        <title>Frigoriglobus tundricola gen. nov., sp. nov., a psychrotolerant cellulolytic planctomycete of the family Gemmataceae with two divergent copies of 16S rRNA gene.</title>
        <authorList>
            <person name="Kulichevskaya I.S."/>
            <person name="Ivanova A.A."/>
            <person name="Naumoff D.G."/>
            <person name="Beletsky A.V."/>
            <person name="Rijpstra W.I.C."/>
            <person name="Sinninghe Damste J.S."/>
            <person name="Mardanov A.V."/>
            <person name="Ravin N.V."/>
            <person name="Dedysh S.N."/>
        </authorList>
    </citation>
    <scope>NUCLEOTIDE SEQUENCE [LARGE SCALE GENOMIC DNA]</scope>
    <source>
        <strain evidence="5">PL17</strain>
    </source>
</reference>
<sequence>MTKLFTRPVAAIALFAALGTAAAAQPAAVAGKDAPAKKADSKKDEPKKDEPKKDEPKKDEPKKAEPSVVKAFEFKTANPAEVQQLVTKYASAQAGSKGGAGRPAVLIAVDPKTKTLFVRGAAADVETAGKIIAQLDNGATDGPLHVIHLQTVAAEEVMRVLGQLDLAAAVHPCPGSRSLVIAHGATNVDQIKTVIEKLDGPSKPAPKGGKVEPKAKN</sequence>
<evidence type="ECO:0000313" key="4">
    <source>
        <dbReference type="EMBL" id="QJW93583.1"/>
    </source>
</evidence>
<feature type="chain" id="PRO_5026648346" evidence="2">
    <location>
        <begin position="24"/>
        <end position="217"/>
    </location>
</feature>
<accession>A0A6M5YJZ2</accession>
<dbReference type="InterPro" id="IPR038591">
    <property type="entry name" value="NolW-like_sf"/>
</dbReference>
<gene>
    <name evidence="4" type="ORF">FTUN_1090</name>
</gene>
<keyword evidence="5" id="KW-1185">Reference proteome</keyword>
<evidence type="ECO:0000313" key="5">
    <source>
        <dbReference type="Proteomes" id="UP000503447"/>
    </source>
</evidence>
<proteinExistence type="predicted"/>
<dbReference type="Proteomes" id="UP000503447">
    <property type="component" value="Chromosome"/>
</dbReference>